<dbReference type="EMBL" id="AMZH03025894">
    <property type="protein sequence ID" value="RRT34880.1"/>
    <property type="molecule type" value="Genomic_DNA"/>
</dbReference>
<organism evidence="6 7">
    <name type="scientific">Ensete ventricosum</name>
    <name type="common">Abyssinian banana</name>
    <name type="synonym">Musa ensete</name>
    <dbReference type="NCBI Taxonomy" id="4639"/>
    <lineage>
        <taxon>Eukaryota</taxon>
        <taxon>Viridiplantae</taxon>
        <taxon>Streptophyta</taxon>
        <taxon>Embryophyta</taxon>
        <taxon>Tracheophyta</taxon>
        <taxon>Spermatophyta</taxon>
        <taxon>Magnoliopsida</taxon>
        <taxon>Liliopsida</taxon>
        <taxon>Zingiberales</taxon>
        <taxon>Musaceae</taxon>
        <taxon>Ensete</taxon>
    </lineage>
</organism>
<evidence type="ECO:0000256" key="4">
    <source>
        <dbReference type="SAM" id="MobiDB-lite"/>
    </source>
</evidence>
<accession>A0A426X610</accession>
<evidence type="ECO:0000313" key="7">
    <source>
        <dbReference type="Proteomes" id="UP000287651"/>
    </source>
</evidence>
<evidence type="ECO:0000313" key="6">
    <source>
        <dbReference type="EMBL" id="RRT34880.1"/>
    </source>
</evidence>
<feature type="compositionally biased region" description="Basic and acidic residues" evidence="4">
    <location>
        <begin position="32"/>
        <end position="48"/>
    </location>
</feature>
<dbReference type="Proteomes" id="UP000287651">
    <property type="component" value="Unassembled WGS sequence"/>
</dbReference>
<dbReference type="AlphaFoldDB" id="A0A426X610"/>
<gene>
    <name evidence="6" type="ORF">B296_00055432</name>
</gene>
<comment type="caution">
    <text evidence="6">The sequence shown here is derived from an EMBL/GenBank/DDBJ whole genome shotgun (WGS) entry which is preliminary data.</text>
</comment>
<proteinExistence type="inferred from homology"/>
<feature type="zinc finger region" description="FLZ-type" evidence="3">
    <location>
        <begin position="1"/>
        <end position="20"/>
    </location>
</feature>
<name>A0A426X610_ENSVE</name>
<keyword evidence="2" id="KW-0479">Metal-binding</keyword>
<evidence type="ECO:0000256" key="2">
    <source>
        <dbReference type="ARBA" id="ARBA00022723"/>
    </source>
</evidence>
<protein>
    <recommendedName>
        <fullName evidence="5">FLZ-type domain-containing protein</fullName>
    </recommendedName>
</protein>
<evidence type="ECO:0000256" key="1">
    <source>
        <dbReference type="ARBA" id="ARBA00009374"/>
    </source>
</evidence>
<evidence type="ECO:0000259" key="5">
    <source>
        <dbReference type="PROSITE" id="PS51795"/>
    </source>
</evidence>
<dbReference type="InterPro" id="IPR007650">
    <property type="entry name" value="Zf-FLZ_dom"/>
</dbReference>
<dbReference type="Pfam" id="PF04570">
    <property type="entry name" value="zf-FLZ"/>
    <property type="match status" value="1"/>
</dbReference>
<dbReference type="GO" id="GO:0046872">
    <property type="term" value="F:metal ion binding"/>
    <property type="evidence" value="ECO:0007669"/>
    <property type="project" value="UniProtKB-KW"/>
</dbReference>
<comment type="similarity">
    <text evidence="1">Belongs to the FLZ family.</text>
</comment>
<reference evidence="6 7" key="1">
    <citation type="journal article" date="2014" name="Agronomy (Basel)">
        <title>A Draft Genome Sequence for Ensete ventricosum, the Drought-Tolerant Tree Against Hunger.</title>
        <authorList>
            <person name="Harrison J."/>
            <person name="Moore K.A."/>
            <person name="Paszkiewicz K."/>
            <person name="Jones T."/>
            <person name="Grant M."/>
            <person name="Ambacheew D."/>
            <person name="Muzemil S."/>
            <person name="Studholme D.J."/>
        </authorList>
    </citation>
    <scope>NUCLEOTIDE SEQUENCE [LARGE SCALE GENOMIC DNA]</scope>
</reference>
<feature type="domain" description="FLZ-type" evidence="5">
    <location>
        <begin position="1"/>
        <end position="20"/>
    </location>
</feature>
<sequence>MPFCSEECRREQIEIDEAKERSSKIFIKASSSRKDQQRKNADAGGAKSEKIHVRAGTVVTASEAVVVISTGNPTAGIRDTGSIFPSLVYTALAST</sequence>
<dbReference type="PROSITE" id="PS51795">
    <property type="entry name" value="ZF_FLZ"/>
    <property type="match status" value="1"/>
</dbReference>
<evidence type="ECO:0000256" key="3">
    <source>
        <dbReference type="PROSITE-ProRule" id="PRU01131"/>
    </source>
</evidence>
<feature type="region of interest" description="Disordered" evidence="4">
    <location>
        <begin position="24"/>
        <end position="48"/>
    </location>
</feature>